<gene>
    <name evidence="5" type="ORF">BU16DRAFT_572541</name>
</gene>
<evidence type="ECO:0000313" key="5">
    <source>
        <dbReference type="EMBL" id="KAF2495044.1"/>
    </source>
</evidence>
<evidence type="ECO:0000256" key="3">
    <source>
        <dbReference type="ARBA" id="ARBA00023002"/>
    </source>
</evidence>
<dbReference type="OrthoDB" id="1720422at2759"/>
<keyword evidence="3" id="KW-0560">Oxidoreductase</keyword>
<organism evidence="5 6">
    <name type="scientific">Lophium mytilinum</name>
    <dbReference type="NCBI Taxonomy" id="390894"/>
    <lineage>
        <taxon>Eukaryota</taxon>
        <taxon>Fungi</taxon>
        <taxon>Dikarya</taxon>
        <taxon>Ascomycota</taxon>
        <taxon>Pezizomycotina</taxon>
        <taxon>Dothideomycetes</taxon>
        <taxon>Pleosporomycetidae</taxon>
        <taxon>Mytilinidiales</taxon>
        <taxon>Mytilinidiaceae</taxon>
        <taxon>Lophium</taxon>
    </lineage>
</organism>
<dbReference type="PRINTS" id="PR01577">
    <property type="entry name" value="KCNABCHANNEL"/>
</dbReference>
<dbReference type="EMBL" id="MU004189">
    <property type="protein sequence ID" value="KAF2495044.1"/>
    <property type="molecule type" value="Genomic_DNA"/>
</dbReference>
<protein>
    <submittedName>
        <fullName evidence="5">Aldo/keto reductase</fullName>
    </submittedName>
</protein>
<dbReference type="GO" id="GO:0016491">
    <property type="term" value="F:oxidoreductase activity"/>
    <property type="evidence" value="ECO:0007669"/>
    <property type="project" value="UniProtKB-KW"/>
</dbReference>
<proteinExistence type="inferred from homology"/>
<reference evidence="5" key="1">
    <citation type="journal article" date="2020" name="Stud. Mycol.">
        <title>101 Dothideomycetes genomes: a test case for predicting lifestyles and emergence of pathogens.</title>
        <authorList>
            <person name="Haridas S."/>
            <person name="Albert R."/>
            <person name="Binder M."/>
            <person name="Bloem J."/>
            <person name="Labutti K."/>
            <person name="Salamov A."/>
            <person name="Andreopoulos B."/>
            <person name="Baker S."/>
            <person name="Barry K."/>
            <person name="Bills G."/>
            <person name="Bluhm B."/>
            <person name="Cannon C."/>
            <person name="Castanera R."/>
            <person name="Culley D."/>
            <person name="Daum C."/>
            <person name="Ezra D."/>
            <person name="Gonzalez J."/>
            <person name="Henrissat B."/>
            <person name="Kuo A."/>
            <person name="Liang C."/>
            <person name="Lipzen A."/>
            <person name="Lutzoni F."/>
            <person name="Magnuson J."/>
            <person name="Mondo S."/>
            <person name="Nolan M."/>
            <person name="Ohm R."/>
            <person name="Pangilinan J."/>
            <person name="Park H.-J."/>
            <person name="Ramirez L."/>
            <person name="Alfaro M."/>
            <person name="Sun H."/>
            <person name="Tritt A."/>
            <person name="Yoshinaga Y."/>
            <person name="Zwiers L.-H."/>
            <person name="Turgeon B."/>
            <person name="Goodwin S."/>
            <person name="Spatafora J."/>
            <person name="Crous P."/>
            <person name="Grigoriev I."/>
        </authorList>
    </citation>
    <scope>NUCLEOTIDE SEQUENCE</scope>
    <source>
        <strain evidence="5">CBS 269.34</strain>
    </source>
</reference>
<sequence length="342" mass="38254">MEYRHLGRTGLKVSAISLGSWITYGGHVDNEHAFDIFKKAYDAGINFFDTAENYSAGKAEIVLGKAIKKFGWKQNDLVISTKVYFGLNNSADPSNPINNVGLSRKYIIEGLNLSLKRLDLPYVDIVYAHRPDRDTPIEEIVRGFNYLINSGKSFYWGTSEWSAVEIADAWRVADKLNLIGPAVEQPQYNLLVREKVENEFRWLYEKYGLGLTVFSPLKQGILTGKYNGQSQPPPDSRLATAKDKYSVAYSKTFGNETWQRELDLVEKLKPVAEELGVSLAQLALAWVLKNENVSSVIIGASSPAQVDENVAALEVAKKLSGDQLQKIDEVLGNGFEKPPRRF</sequence>
<dbReference type="SUPFAM" id="SSF51430">
    <property type="entry name" value="NAD(P)-linked oxidoreductase"/>
    <property type="match status" value="1"/>
</dbReference>
<dbReference type="InterPro" id="IPR023210">
    <property type="entry name" value="NADP_OxRdtase_dom"/>
</dbReference>
<dbReference type="InterPro" id="IPR005399">
    <property type="entry name" value="K_chnl_volt-dep_bsu_KCNAB-rel"/>
</dbReference>
<keyword evidence="6" id="KW-1185">Reference proteome</keyword>
<dbReference type="Proteomes" id="UP000799750">
    <property type="component" value="Unassembled WGS sequence"/>
</dbReference>
<accession>A0A6A6QSC4</accession>
<evidence type="ECO:0000256" key="1">
    <source>
        <dbReference type="ARBA" id="ARBA00006515"/>
    </source>
</evidence>
<dbReference type="PANTHER" id="PTHR43150:SF6">
    <property type="entry name" value="VIC POTASSIUM ION CHANNEL, BETA SUBUNIT (EUROFUNG)"/>
    <property type="match status" value="1"/>
</dbReference>
<dbReference type="Pfam" id="PF00248">
    <property type="entry name" value="Aldo_ket_red"/>
    <property type="match status" value="1"/>
</dbReference>
<keyword evidence="2" id="KW-0521">NADP</keyword>
<feature type="domain" description="NADP-dependent oxidoreductase" evidence="4">
    <location>
        <begin position="16"/>
        <end position="330"/>
    </location>
</feature>
<name>A0A6A6QSC4_9PEZI</name>
<dbReference type="AlphaFoldDB" id="A0A6A6QSC4"/>
<dbReference type="PANTHER" id="PTHR43150">
    <property type="entry name" value="HYPERKINETIC, ISOFORM M"/>
    <property type="match status" value="1"/>
</dbReference>
<evidence type="ECO:0000259" key="4">
    <source>
        <dbReference type="Pfam" id="PF00248"/>
    </source>
</evidence>
<dbReference type="InterPro" id="IPR036812">
    <property type="entry name" value="NAD(P)_OxRdtase_dom_sf"/>
</dbReference>
<comment type="similarity">
    <text evidence="1">Belongs to the shaker potassium channel beta subunit family.</text>
</comment>
<dbReference type="Gene3D" id="3.20.20.100">
    <property type="entry name" value="NADP-dependent oxidoreductase domain"/>
    <property type="match status" value="1"/>
</dbReference>
<evidence type="ECO:0000256" key="2">
    <source>
        <dbReference type="ARBA" id="ARBA00022857"/>
    </source>
</evidence>
<evidence type="ECO:0000313" key="6">
    <source>
        <dbReference type="Proteomes" id="UP000799750"/>
    </source>
</evidence>